<evidence type="ECO:0000313" key="1">
    <source>
        <dbReference type="EMBL" id="EKC21071.1"/>
    </source>
</evidence>
<dbReference type="AlphaFoldDB" id="K1QHL3"/>
<dbReference type="HOGENOM" id="CLU_1410089_0_0_1"/>
<gene>
    <name evidence="1" type="ORF">CGI_10004639</name>
</gene>
<reference evidence="1" key="1">
    <citation type="journal article" date="2012" name="Nature">
        <title>The oyster genome reveals stress adaptation and complexity of shell formation.</title>
        <authorList>
            <person name="Zhang G."/>
            <person name="Fang X."/>
            <person name="Guo X."/>
            <person name="Li L."/>
            <person name="Luo R."/>
            <person name="Xu F."/>
            <person name="Yang P."/>
            <person name="Zhang L."/>
            <person name="Wang X."/>
            <person name="Qi H."/>
            <person name="Xiong Z."/>
            <person name="Que H."/>
            <person name="Xie Y."/>
            <person name="Holland P.W."/>
            <person name="Paps J."/>
            <person name="Zhu Y."/>
            <person name="Wu F."/>
            <person name="Chen Y."/>
            <person name="Wang J."/>
            <person name="Peng C."/>
            <person name="Meng J."/>
            <person name="Yang L."/>
            <person name="Liu J."/>
            <person name="Wen B."/>
            <person name="Zhang N."/>
            <person name="Huang Z."/>
            <person name="Zhu Q."/>
            <person name="Feng Y."/>
            <person name="Mount A."/>
            <person name="Hedgecock D."/>
            <person name="Xu Z."/>
            <person name="Liu Y."/>
            <person name="Domazet-Loso T."/>
            <person name="Du Y."/>
            <person name="Sun X."/>
            <person name="Zhang S."/>
            <person name="Liu B."/>
            <person name="Cheng P."/>
            <person name="Jiang X."/>
            <person name="Li J."/>
            <person name="Fan D."/>
            <person name="Wang W."/>
            <person name="Fu W."/>
            <person name="Wang T."/>
            <person name="Wang B."/>
            <person name="Zhang J."/>
            <person name="Peng Z."/>
            <person name="Li Y."/>
            <person name="Li N."/>
            <person name="Wang J."/>
            <person name="Chen M."/>
            <person name="He Y."/>
            <person name="Tan F."/>
            <person name="Song X."/>
            <person name="Zheng Q."/>
            <person name="Huang R."/>
            <person name="Yang H."/>
            <person name="Du X."/>
            <person name="Chen L."/>
            <person name="Yang M."/>
            <person name="Gaffney P.M."/>
            <person name="Wang S."/>
            <person name="Luo L."/>
            <person name="She Z."/>
            <person name="Ming Y."/>
            <person name="Huang W."/>
            <person name="Zhang S."/>
            <person name="Huang B."/>
            <person name="Zhang Y."/>
            <person name="Qu T."/>
            <person name="Ni P."/>
            <person name="Miao G."/>
            <person name="Wang J."/>
            <person name="Wang Q."/>
            <person name="Steinberg C.E."/>
            <person name="Wang H."/>
            <person name="Li N."/>
            <person name="Qian L."/>
            <person name="Zhang G."/>
            <person name="Li Y."/>
            <person name="Yang H."/>
            <person name="Liu X."/>
            <person name="Wang J."/>
            <person name="Yin Y."/>
            <person name="Wang J."/>
        </authorList>
    </citation>
    <scope>NUCLEOTIDE SEQUENCE [LARGE SCALE GENOMIC DNA]</scope>
    <source>
        <strain evidence="1">05x7-T-G4-1.051#20</strain>
    </source>
</reference>
<protein>
    <submittedName>
        <fullName evidence="1">Uncharacterized protein</fullName>
    </submittedName>
</protein>
<sequence length="193" mass="21879">MSQRIVFQSDVSKRTKSESVNIRNEEGVEVQTNLLENKTIIQDVIHENDLTKKNPNVFKYDLTIIFGTRNVCAEYNYGGGRIQRNGNVNCEECPSYFSNESYKFVGLAAIAVVFTVKQRSLTGKLFACFKRMSCAEYSFGGKRIQKSEAETCNACPTTYLSTESYKCNCGCVHTQPIKRILCSTWINQMIVWG</sequence>
<dbReference type="InParanoid" id="K1QHL3"/>
<dbReference type="EMBL" id="JH818893">
    <property type="protein sequence ID" value="EKC21071.1"/>
    <property type="molecule type" value="Genomic_DNA"/>
</dbReference>
<organism evidence="1">
    <name type="scientific">Magallana gigas</name>
    <name type="common">Pacific oyster</name>
    <name type="synonym">Crassostrea gigas</name>
    <dbReference type="NCBI Taxonomy" id="29159"/>
    <lineage>
        <taxon>Eukaryota</taxon>
        <taxon>Metazoa</taxon>
        <taxon>Spiralia</taxon>
        <taxon>Lophotrochozoa</taxon>
        <taxon>Mollusca</taxon>
        <taxon>Bivalvia</taxon>
        <taxon>Autobranchia</taxon>
        <taxon>Pteriomorphia</taxon>
        <taxon>Ostreida</taxon>
        <taxon>Ostreoidea</taxon>
        <taxon>Ostreidae</taxon>
        <taxon>Magallana</taxon>
    </lineage>
</organism>
<accession>K1QHL3</accession>
<proteinExistence type="predicted"/>
<name>K1QHL3_MAGGI</name>